<organism evidence="1">
    <name type="scientific">Arundo donax</name>
    <name type="common">Giant reed</name>
    <name type="synonym">Donax arundinaceus</name>
    <dbReference type="NCBI Taxonomy" id="35708"/>
    <lineage>
        <taxon>Eukaryota</taxon>
        <taxon>Viridiplantae</taxon>
        <taxon>Streptophyta</taxon>
        <taxon>Embryophyta</taxon>
        <taxon>Tracheophyta</taxon>
        <taxon>Spermatophyta</taxon>
        <taxon>Magnoliopsida</taxon>
        <taxon>Liliopsida</taxon>
        <taxon>Poales</taxon>
        <taxon>Poaceae</taxon>
        <taxon>PACMAD clade</taxon>
        <taxon>Arundinoideae</taxon>
        <taxon>Arundineae</taxon>
        <taxon>Arundo</taxon>
    </lineage>
</organism>
<accession>A0A0A9CG37</accession>
<dbReference type="AlphaFoldDB" id="A0A0A9CG37"/>
<reference evidence="1" key="1">
    <citation type="submission" date="2014-09" db="EMBL/GenBank/DDBJ databases">
        <authorList>
            <person name="Magalhaes I.L.F."/>
            <person name="Oliveira U."/>
            <person name="Santos F.R."/>
            <person name="Vidigal T.H.D.A."/>
            <person name="Brescovit A.D."/>
            <person name="Santos A.J."/>
        </authorList>
    </citation>
    <scope>NUCLEOTIDE SEQUENCE</scope>
    <source>
        <tissue evidence="1">Shoot tissue taken approximately 20 cm above the soil surface</tissue>
    </source>
</reference>
<reference evidence="1" key="2">
    <citation type="journal article" date="2015" name="Data Brief">
        <title>Shoot transcriptome of the giant reed, Arundo donax.</title>
        <authorList>
            <person name="Barrero R.A."/>
            <person name="Guerrero F.D."/>
            <person name="Moolhuijzen P."/>
            <person name="Goolsby J.A."/>
            <person name="Tidwell J."/>
            <person name="Bellgard S.E."/>
            <person name="Bellgard M.I."/>
        </authorList>
    </citation>
    <scope>NUCLEOTIDE SEQUENCE</scope>
    <source>
        <tissue evidence="1">Shoot tissue taken approximately 20 cm above the soil surface</tissue>
    </source>
</reference>
<sequence length="112" mass="13004">MFQELDPGNISLTKKVLVHKGVAFKSKQQRWIEWNKRKISTLQLLLGSNQRKMKEKATKNHELLTRNPSLNKASPHSTYTKRCQIEGGVHKASMNLMQLSQRYSTKLEPRTE</sequence>
<evidence type="ECO:0000313" key="1">
    <source>
        <dbReference type="EMBL" id="JAD74526.1"/>
    </source>
</evidence>
<name>A0A0A9CG37_ARUDO</name>
<protein>
    <submittedName>
        <fullName evidence="1">Uncharacterized protein</fullName>
    </submittedName>
</protein>
<dbReference type="EMBL" id="GBRH01223369">
    <property type="protein sequence ID" value="JAD74526.1"/>
    <property type="molecule type" value="Transcribed_RNA"/>
</dbReference>
<proteinExistence type="predicted"/>